<comment type="similarity">
    <text evidence="4">Belongs to the class I-like SAM-binding methyltransferase superfamily. Cation-dependent O-methyltransferase family.</text>
</comment>
<feature type="binding site" evidence="4">
    <location>
        <position position="159"/>
    </location>
    <ligand>
        <name>Mg(2+)</name>
        <dbReference type="ChEBI" id="CHEBI:18420"/>
    </ligand>
</feature>
<dbReference type="PANTHER" id="PTHR10509:SF14">
    <property type="entry name" value="CAFFEOYL-COA O-METHYLTRANSFERASE 3-RELATED"/>
    <property type="match status" value="1"/>
</dbReference>
<evidence type="ECO:0000313" key="6">
    <source>
        <dbReference type="Proteomes" id="UP000006315"/>
    </source>
</evidence>
<gene>
    <name evidence="4" type="primary">trmR</name>
    <name evidence="5" type="ORF">BAZO_03210</name>
</gene>
<dbReference type="CDD" id="cd02440">
    <property type="entry name" value="AdoMet_MTases"/>
    <property type="match status" value="1"/>
</dbReference>
<sequence>MFVPSDVTEYIESLVPNREPAIVEIEKYAGEHGVPIMELVGIEAMLQFLRLVQPKSILEVGTAIGYSAIRMAKVLPNVRIVTIERDKNRYDKAIENIEKMQLQERITVIFGDALETGEQIGQNGPFDSIFIDAAKGQYTRFFELYSPMLSQNGVVFSDNILFRGLVAKNNIEDRRHKSLVEKIKGYNKWLMNHPEFDTTILTVGDGIAISRKR</sequence>
<dbReference type="Proteomes" id="UP000006315">
    <property type="component" value="Unassembled WGS sequence"/>
</dbReference>
<dbReference type="GO" id="GO:0008757">
    <property type="term" value="F:S-adenosylmethionine-dependent methyltransferase activity"/>
    <property type="evidence" value="ECO:0007669"/>
    <property type="project" value="TreeGrafter"/>
</dbReference>
<evidence type="ECO:0000256" key="2">
    <source>
        <dbReference type="ARBA" id="ARBA00022679"/>
    </source>
</evidence>
<feature type="binding site" evidence="4">
    <location>
        <position position="84"/>
    </location>
    <ligand>
        <name>S-adenosyl-L-methionine</name>
        <dbReference type="ChEBI" id="CHEBI:59789"/>
    </ligand>
</feature>
<feature type="binding site" evidence="4">
    <location>
        <position position="67"/>
    </location>
    <ligand>
        <name>S-adenosyl-L-methionine</name>
        <dbReference type="ChEBI" id="CHEBI:59789"/>
    </ligand>
</feature>
<dbReference type="GeneID" id="89468387"/>
<comment type="subunit">
    <text evidence="4">Homodimer.</text>
</comment>
<evidence type="ECO:0000256" key="4">
    <source>
        <dbReference type="HAMAP-Rule" id="MF_02217"/>
    </source>
</evidence>
<protein>
    <recommendedName>
        <fullName evidence="4">tRNA 5-hydroxyuridine methyltransferase</fullName>
        <ecNumber evidence="4">2.1.1.-</ecNumber>
    </recommendedName>
    <alternativeName>
        <fullName evidence="4">ho5U methyltransferase</fullName>
    </alternativeName>
</protein>
<feature type="binding site" evidence="4">
    <location>
        <position position="132"/>
    </location>
    <ligand>
        <name>S-adenosyl-L-methionine</name>
        <dbReference type="ChEBI" id="CHEBI:59789"/>
    </ligand>
</feature>
<dbReference type="PATRIC" id="fig|1131731.3.peg.658"/>
<dbReference type="HAMAP" id="MF_02217">
    <property type="entry name" value="TrmR_methyltr"/>
    <property type="match status" value="1"/>
</dbReference>
<dbReference type="Pfam" id="PF01596">
    <property type="entry name" value="Methyltransf_3"/>
    <property type="match status" value="1"/>
</dbReference>
<dbReference type="RefSeq" id="WP_003329805.1">
    <property type="nucleotide sequence ID" value="NZ_AJLR01000037.1"/>
</dbReference>
<dbReference type="InterPro" id="IPR043675">
    <property type="entry name" value="TrmR_methyltr"/>
</dbReference>
<dbReference type="STRING" id="1131731.BAZO_03210"/>
<evidence type="ECO:0000256" key="3">
    <source>
        <dbReference type="ARBA" id="ARBA00022691"/>
    </source>
</evidence>
<name>K6DKG8_SCHAZ</name>
<dbReference type="Gene3D" id="3.40.50.150">
    <property type="entry name" value="Vaccinia Virus protein VP39"/>
    <property type="match status" value="1"/>
</dbReference>
<comment type="function">
    <text evidence="4">Catalyzes the methylation of 5-hydroxyuridine (ho5U) to form 5-methoxyuridine (mo5U) at position 34 in tRNAs.</text>
</comment>
<keyword evidence="4" id="KW-0479">Metal-binding</keyword>
<feature type="binding site" evidence="4">
    <location>
        <position position="132"/>
    </location>
    <ligand>
        <name>Mg(2+)</name>
        <dbReference type="ChEBI" id="CHEBI:18420"/>
    </ligand>
</feature>
<dbReference type="GO" id="GO:0000287">
    <property type="term" value="F:magnesium ion binding"/>
    <property type="evidence" value="ECO:0007669"/>
    <property type="project" value="UniProtKB-UniRule"/>
</dbReference>
<comment type="catalytic activity">
    <reaction evidence="4">
        <text>5-hydroxyuridine(34) in tRNA + S-adenosyl-L-methionine = 5-methoxyuridine(34) in tRNA + S-adenosyl-L-homocysteine + H(+)</text>
        <dbReference type="Rhea" id="RHEA:60524"/>
        <dbReference type="Rhea" id="RHEA-COMP:13381"/>
        <dbReference type="Rhea" id="RHEA-COMP:15591"/>
        <dbReference type="ChEBI" id="CHEBI:15378"/>
        <dbReference type="ChEBI" id="CHEBI:57856"/>
        <dbReference type="ChEBI" id="CHEBI:59789"/>
        <dbReference type="ChEBI" id="CHEBI:136877"/>
        <dbReference type="ChEBI" id="CHEBI:143860"/>
    </reaction>
</comment>
<dbReference type="GO" id="GO:0008171">
    <property type="term" value="F:O-methyltransferase activity"/>
    <property type="evidence" value="ECO:0007669"/>
    <property type="project" value="InterPro"/>
</dbReference>
<dbReference type="GO" id="GO:0030488">
    <property type="term" value="P:tRNA methylation"/>
    <property type="evidence" value="ECO:0007669"/>
    <property type="project" value="UniProtKB-UniRule"/>
</dbReference>
<dbReference type="AlphaFoldDB" id="K6DKG8"/>
<dbReference type="PROSITE" id="PS51682">
    <property type="entry name" value="SAM_OMT_I"/>
    <property type="match status" value="1"/>
</dbReference>
<dbReference type="EC" id="2.1.1.-" evidence="4"/>
<dbReference type="InterPro" id="IPR029063">
    <property type="entry name" value="SAM-dependent_MTases_sf"/>
</dbReference>
<keyword evidence="6" id="KW-1185">Reference proteome</keyword>
<proteinExistence type="inferred from homology"/>
<keyword evidence="4" id="KW-0460">Magnesium</keyword>
<keyword evidence="2 4" id="KW-0808">Transferase</keyword>
<accession>K6DKG8</accession>
<dbReference type="EMBL" id="AJLR01000037">
    <property type="protein sequence ID" value="EKN68633.1"/>
    <property type="molecule type" value="Genomic_DNA"/>
</dbReference>
<organism evidence="5 6">
    <name type="scientific">Schinkia azotoformans LMG 9581</name>
    <dbReference type="NCBI Taxonomy" id="1131731"/>
    <lineage>
        <taxon>Bacteria</taxon>
        <taxon>Bacillati</taxon>
        <taxon>Bacillota</taxon>
        <taxon>Bacilli</taxon>
        <taxon>Bacillales</taxon>
        <taxon>Bacillaceae</taxon>
        <taxon>Calidifontibacillus/Schinkia group</taxon>
        <taxon>Schinkia</taxon>
    </lineage>
</organism>
<keyword evidence="1 4" id="KW-0489">Methyltransferase</keyword>
<reference evidence="5 6" key="1">
    <citation type="journal article" date="2012" name="Front. Microbiol.">
        <title>Redundancy and modularity in membrane-associated dissimilatory nitrate reduction in Bacillus.</title>
        <authorList>
            <person name="Heylen K."/>
            <person name="Keltjens J."/>
        </authorList>
    </citation>
    <scope>NUCLEOTIDE SEQUENCE [LARGE SCALE GENOMIC DNA]</scope>
    <source>
        <strain evidence="5 6">LMG 9581</strain>
    </source>
</reference>
<keyword evidence="3 4" id="KW-0949">S-adenosyl-L-methionine</keyword>
<keyword evidence="4" id="KW-0819">tRNA processing</keyword>
<feature type="binding site" evidence="4">
    <location>
        <position position="37"/>
    </location>
    <ligand>
        <name>S-adenosyl-L-methionine</name>
        <dbReference type="ChEBI" id="CHEBI:59789"/>
    </ligand>
</feature>
<dbReference type="SUPFAM" id="SSF53335">
    <property type="entry name" value="S-adenosyl-L-methionine-dependent methyltransferases"/>
    <property type="match status" value="1"/>
</dbReference>
<dbReference type="InterPro" id="IPR050362">
    <property type="entry name" value="Cation-dep_OMT"/>
</dbReference>
<feature type="binding site" evidence="4">
    <location>
        <position position="158"/>
    </location>
    <ligand>
        <name>Mg(2+)</name>
        <dbReference type="ChEBI" id="CHEBI:18420"/>
    </ligand>
</feature>
<dbReference type="GO" id="GO:0016300">
    <property type="term" value="F:tRNA (uridine) methyltransferase activity"/>
    <property type="evidence" value="ECO:0007669"/>
    <property type="project" value="UniProtKB-UniRule"/>
</dbReference>
<dbReference type="PANTHER" id="PTHR10509">
    <property type="entry name" value="O-METHYLTRANSFERASE-RELATED"/>
    <property type="match status" value="1"/>
</dbReference>
<evidence type="ECO:0000313" key="5">
    <source>
        <dbReference type="EMBL" id="EKN68633.1"/>
    </source>
</evidence>
<dbReference type="InterPro" id="IPR002935">
    <property type="entry name" value="SAM_O-MeTrfase"/>
</dbReference>
<evidence type="ECO:0000256" key="1">
    <source>
        <dbReference type="ARBA" id="ARBA00022603"/>
    </source>
</evidence>
<feature type="binding site" evidence="4">
    <location>
        <begin position="112"/>
        <end position="113"/>
    </location>
    <ligand>
        <name>S-adenosyl-L-methionine</name>
        <dbReference type="ChEBI" id="CHEBI:59789"/>
    </ligand>
</feature>
<comment type="caution">
    <text evidence="5">The sequence shown here is derived from an EMBL/GenBank/DDBJ whole genome shotgun (WGS) entry which is preliminary data.</text>
</comment>